<dbReference type="Pfam" id="PF12796">
    <property type="entry name" value="Ank_2"/>
    <property type="match status" value="6"/>
</dbReference>
<evidence type="ECO:0000256" key="4">
    <source>
        <dbReference type="PROSITE-ProRule" id="PRU00023"/>
    </source>
</evidence>
<feature type="repeat" description="ANK" evidence="4">
    <location>
        <begin position="1036"/>
        <end position="1068"/>
    </location>
</feature>
<dbReference type="Gene3D" id="3.40.50.300">
    <property type="entry name" value="P-loop containing nucleotide triphosphate hydrolases"/>
    <property type="match status" value="2"/>
</dbReference>
<feature type="repeat" description="WD" evidence="5">
    <location>
        <begin position="1956"/>
        <end position="1997"/>
    </location>
</feature>
<evidence type="ECO:0000256" key="1">
    <source>
        <dbReference type="ARBA" id="ARBA00022574"/>
    </source>
</evidence>
<feature type="compositionally biased region" description="Basic and acidic residues" evidence="6">
    <location>
        <begin position="2288"/>
        <end position="2301"/>
    </location>
</feature>
<feature type="repeat" description="ANK" evidence="4">
    <location>
        <begin position="1006"/>
        <end position="1035"/>
    </location>
</feature>
<evidence type="ECO:0000256" key="3">
    <source>
        <dbReference type="ARBA" id="ARBA00023043"/>
    </source>
</evidence>
<feature type="repeat" description="ANK" evidence="4">
    <location>
        <begin position="904"/>
        <end position="936"/>
    </location>
</feature>
<evidence type="ECO:0000256" key="2">
    <source>
        <dbReference type="ARBA" id="ARBA00022737"/>
    </source>
</evidence>
<dbReference type="InterPro" id="IPR035994">
    <property type="entry name" value="Nucleoside_phosphorylase_sf"/>
</dbReference>
<feature type="repeat" description="ANK" evidence="4">
    <location>
        <begin position="1333"/>
        <end position="1365"/>
    </location>
</feature>
<feature type="region of interest" description="Disordered" evidence="6">
    <location>
        <begin position="2278"/>
        <end position="2301"/>
    </location>
</feature>
<dbReference type="SUPFAM" id="SSF53167">
    <property type="entry name" value="Purine and uridine phosphorylases"/>
    <property type="match status" value="1"/>
</dbReference>
<dbReference type="InterPro" id="IPR051631">
    <property type="entry name" value="Ankyrin-KH/SAM_domain"/>
</dbReference>
<dbReference type="PROSITE" id="PS50294">
    <property type="entry name" value="WD_REPEATS_REGION"/>
    <property type="match status" value="7"/>
</dbReference>
<dbReference type="InterPro" id="IPR036322">
    <property type="entry name" value="WD40_repeat_dom_sf"/>
</dbReference>
<gene>
    <name evidence="8" type="ORF">FCULG_00012815</name>
</gene>
<feature type="repeat" description="WD" evidence="5">
    <location>
        <begin position="1998"/>
        <end position="2039"/>
    </location>
</feature>
<dbReference type="PROSITE" id="PS50082">
    <property type="entry name" value="WD_REPEATS_2"/>
    <property type="match status" value="7"/>
</dbReference>
<dbReference type="Gene3D" id="3.40.50.1580">
    <property type="entry name" value="Nucleoside phosphorylase domain"/>
    <property type="match status" value="1"/>
</dbReference>
<feature type="repeat" description="ANK" evidence="4">
    <location>
        <begin position="1135"/>
        <end position="1167"/>
    </location>
</feature>
<feature type="repeat" description="ANK" evidence="4">
    <location>
        <begin position="937"/>
        <end position="969"/>
    </location>
</feature>
<evidence type="ECO:0000259" key="7">
    <source>
        <dbReference type="PROSITE" id="PS50837"/>
    </source>
</evidence>
<dbReference type="PANTHER" id="PTHR23206">
    <property type="entry name" value="MASK PROTEIN"/>
    <property type="match status" value="1"/>
</dbReference>
<feature type="repeat" description="ANK" evidence="4">
    <location>
        <begin position="1102"/>
        <end position="1134"/>
    </location>
</feature>
<feature type="repeat" description="ANK" evidence="4">
    <location>
        <begin position="1069"/>
        <end position="1101"/>
    </location>
</feature>
<dbReference type="GO" id="GO:0003824">
    <property type="term" value="F:catalytic activity"/>
    <property type="evidence" value="ECO:0007669"/>
    <property type="project" value="InterPro"/>
</dbReference>
<evidence type="ECO:0000313" key="9">
    <source>
        <dbReference type="Proteomes" id="UP000241587"/>
    </source>
</evidence>
<dbReference type="Pfam" id="PF24883">
    <property type="entry name" value="NPHP3_N"/>
    <property type="match status" value="2"/>
</dbReference>
<dbReference type="CDD" id="cd00200">
    <property type="entry name" value="WD40"/>
    <property type="match status" value="1"/>
</dbReference>
<dbReference type="Gene3D" id="2.130.10.10">
    <property type="entry name" value="YVTN repeat-like/Quinoprotein amine dehydrogenase"/>
    <property type="match status" value="4"/>
</dbReference>
<feature type="repeat" description="ANK" evidence="4">
    <location>
        <begin position="1168"/>
        <end position="1200"/>
    </location>
</feature>
<dbReference type="GO" id="GO:0009116">
    <property type="term" value="P:nucleoside metabolic process"/>
    <property type="evidence" value="ECO:0007669"/>
    <property type="project" value="InterPro"/>
</dbReference>
<feature type="repeat" description="ANK" evidence="4">
    <location>
        <begin position="970"/>
        <end position="1002"/>
    </location>
</feature>
<evidence type="ECO:0000313" key="8">
    <source>
        <dbReference type="EMBL" id="PTD03455.1"/>
    </source>
</evidence>
<comment type="caution">
    <text evidence="8">The sequence shown here is derived from an EMBL/GenBank/DDBJ whole genome shotgun (WGS) entry which is preliminary data.</text>
</comment>
<dbReference type="Pfam" id="PF00400">
    <property type="entry name" value="WD40"/>
    <property type="match status" value="7"/>
</dbReference>
<keyword evidence="1 5" id="KW-0853">WD repeat</keyword>
<feature type="repeat" description="WD" evidence="5">
    <location>
        <begin position="2166"/>
        <end position="2207"/>
    </location>
</feature>
<dbReference type="InterPro" id="IPR027417">
    <property type="entry name" value="P-loop_NTPase"/>
</dbReference>
<feature type="repeat" description="ANK" evidence="4">
    <location>
        <begin position="1300"/>
        <end position="1332"/>
    </location>
</feature>
<dbReference type="OrthoDB" id="194358at2759"/>
<dbReference type="Proteomes" id="UP000241587">
    <property type="component" value="Unassembled WGS sequence"/>
</dbReference>
<dbReference type="InterPro" id="IPR019775">
    <property type="entry name" value="WD40_repeat_CS"/>
</dbReference>
<proteinExistence type="predicted"/>
<dbReference type="InterPro" id="IPR002110">
    <property type="entry name" value="Ankyrin_rpt"/>
</dbReference>
<keyword evidence="2" id="KW-0677">Repeat</keyword>
<dbReference type="PROSITE" id="PS50088">
    <property type="entry name" value="ANK_REPEAT"/>
    <property type="match status" value="14"/>
</dbReference>
<feature type="domain" description="NACHT" evidence="7">
    <location>
        <begin position="1555"/>
        <end position="1704"/>
    </location>
</feature>
<keyword evidence="3 4" id="KW-0040">ANK repeat</keyword>
<dbReference type="InterPro" id="IPR056884">
    <property type="entry name" value="NPHP3-like_N"/>
</dbReference>
<feature type="repeat" description="WD" evidence="5">
    <location>
        <begin position="2082"/>
        <end position="2123"/>
    </location>
</feature>
<sequence>LYFIPPQGRLCCDCLSIQHHVFLPARHRSLTMSNPQKYTVGWICAVTTEFVAARAFFDEKHDQLETIDDNDNNNYALGKIGKHNVAMAVLPKAEYGTTSAATVARDMLRSFPNIRFGLMVGIGGGAPSAKHDIRLGDVVVSARGNGKGGVFQYDYGKAIQEHAFVTTGSLNQPPQLLLTALSGLEAEYELEGHQLSAHIDRVLEQWPRLRQKYSRPPPDSDRLYRSDVIHPDSPDECGDVCSDDPVCLVDRKERSEHEDNPAIHYGLAASANQLMKDALARDQLAASMDVLCFEMEAAGLMNHFPCLVIRGICDYSDSHKNKEWQGFAAMMAAAYAKDLLRQIPPSKVEAEKRISEVLSSSYRIRGKSDQTCGDEYSIRPSVRQNRAMAFPPDYSTNANLARKHRHPGTGAWLLNSPAFQEWKLGSRQHLWLYGLAGCGKTILSTTILDHLLQIDTFTTLAFFFDFSDARKQKLEDLLRSLAVQLYRTGNEAARRLDSLFTSHNEGGRQPDTTTLSAYVDTMVQITEKVVIVLDALDECTTKGELLGWINSMASSNAQLIVTGRPEADFQREIPDSFDELNCILLDKKAVNADIHSYVTATLENKPDFVKKELSLGILLEIRDKIGHGADGMFRWAACQLESLARCLSPAAIKTALESLPRDLSETYYRILQDIPSEYKSDAIRLLQFLIYTKRPLTLAEAIEVIATEIDREPLGFDVNGRLCQEADVLRYCPSLVIIAKVSDYSGTVEELHLAHFSVKEYLLEQAQFSLENASIAISKTCLTYLNDARGSHSTIRRDFPMARYAAESWMGYAVSAGTSEDIVRTTADRSWDDKPGPPRASKLYYACLGGLIKAVGNLITEGADVNAKGGNYGNALQAASYEGYREVIQLLLDKGVDVNAQGGKYGNALQAASSKGKLEVIQLLLDKGADVNAQGGEYSNALQAASYEGRLEVIQLLLDKGADINAQGVEYGDALQAASSKGKLEVVQLLLDKGADVNAQGGLYGNALQAASHHDHRDIMQLLLDKGADVNAQGGLYNNALQAASSKGKLEVVQLLLDKGADVNAQGGEYGNALQAASHHNHRDIVQLLLDKGAYINAQGGEYGNALYAALIEGNLEIVQLLLDKGADVNAQGGQYGNAIQAASFLSDLDVVQLLLGNGADVNAQGGKYGTALQAASYFSNLQVIQLLLDKGADINAQSGKYGNALQAASYFSNLEVIQLLLDKGADVNAQGGEYGNALQAAIIHHHQEVMELLLDERADINAQGGEYGNALYTALVEGNLEAMQLLLDKEADVNAQGSKYGNALQVASFLSNLDVVQLLLGNGVDVNAQGGKYGTALQTASFLSNLEVVQLLLDKGAEVNAQGGLYGNALQAASRVGNPEIVQLLNLNGAKMVSRKRSSSTNDSITTCDGFYSVADWLESRVLCTLVRLSLVDPTPHDGQAIVTVVNQPYVNVVTRFNGRSARRRVERYRRGRSVGQSNQLLKRVESRLVGEVGRASSILLDIDHKMVIDMLPVAEGASFDSHAEEHNPTCLPNTREALLQEIDSWIVNPNSKTIFWLNGMAGTGKSTISRTVARLRSKQGDLGASFFFKRGETDRGNLAKFVPTVARRLAWSTPGVATFIKSAIEANPAIADKAVREQFDKLVREPLSRATTISLSRLSVVLVVDALDECEKDTNIKLLLELFSTLRFAGPLCVRVLITSRPELPARLGFSSISDTHQDFVLHQTPKPIIERDISIFLRHEFTNIRNSFNKEAEKELKLPGGWPGEANLEELTRAAVPLFIFAATLCRFVNDAYLGNPDELLQSVLHLAGKGHASKLDMTYSSVLKQQLVNRSGRERCDIIMSFRLIVGTIITLASPLSIRALALLLDVHVNKVTSRLRVERFGQVASFLHDAKRFVLSCRWIVDTAPLQLYASAIVFAPTQSIVRQTFKYDLPEWISLLPKVDLNWDAVLQTLEGHTSSVWSVVFSNDGKLIASGSYDGTIKIWNVVTGREEQTLKGHTSPVTSVVFSNDGMRVASGSYDKTIKIWNVETGEEEQTLMGHTDTVGSVAFSNDGTLIASGSNDRTIKIWNVATSEEQQTLEGHMDPANSVVFSKDSTLIASGSDDRTIKVWNVVTGEDEQTLEGHMGSVNSVAFSNDGTLIASGSYDFTIKIWNIVTGEEEQTLEGHTGSVYSVVFSKDSALIASGSADRTIKIWNVATGEDEQTPGGHTDWVNSVVFSRDGKLLASGSYDGTIKIWNVATGIIVNNFNTSPTRHALSFIDHDSILATSTGCFNLQSRDASTPQPSEREPELSSSEAQRDVDGRLGFGINHDETWITAGGPYGREVLWLPPAFRPYIP</sequence>
<dbReference type="SUPFAM" id="SSF50978">
    <property type="entry name" value="WD40 repeat-like"/>
    <property type="match status" value="1"/>
</dbReference>
<accession>A0A2T4GIY1</accession>
<evidence type="ECO:0000256" key="6">
    <source>
        <dbReference type="SAM" id="MobiDB-lite"/>
    </source>
</evidence>
<protein>
    <submittedName>
        <fullName evidence="8">Vegetative incompatibility protein HET-E-1</fullName>
    </submittedName>
</protein>
<dbReference type="PRINTS" id="PR00320">
    <property type="entry name" value="GPROTEINBRPT"/>
</dbReference>
<dbReference type="InterPro" id="IPR036770">
    <property type="entry name" value="Ankyrin_rpt-contain_sf"/>
</dbReference>
<dbReference type="InterPro" id="IPR015943">
    <property type="entry name" value="WD40/YVTN_repeat-like_dom_sf"/>
</dbReference>
<reference evidence="8 9" key="1">
    <citation type="submission" date="2018-02" db="EMBL/GenBank/DDBJ databases">
        <title>Fusarium culmorum secondary metabolites in fungal-bacterial-plant interactions.</title>
        <authorList>
            <person name="Schmidt R."/>
        </authorList>
    </citation>
    <scope>NUCLEOTIDE SEQUENCE [LARGE SCALE GENOMIC DNA]</scope>
    <source>
        <strain evidence="8 9">PV</strain>
    </source>
</reference>
<dbReference type="PROSITE" id="PS00678">
    <property type="entry name" value="WD_REPEATS_1"/>
    <property type="match status" value="7"/>
</dbReference>
<feature type="repeat" description="WD" evidence="5">
    <location>
        <begin position="2208"/>
        <end position="2249"/>
    </location>
</feature>
<feature type="repeat" description="WD" evidence="5">
    <location>
        <begin position="2124"/>
        <end position="2165"/>
    </location>
</feature>
<dbReference type="PANTHER" id="PTHR23206:SF7">
    <property type="entry name" value="PROTEIN KINASE DOMAIN-CONTAINING PROTEIN"/>
    <property type="match status" value="1"/>
</dbReference>
<dbReference type="Gene3D" id="1.25.40.20">
    <property type="entry name" value="Ankyrin repeat-containing domain"/>
    <property type="match status" value="4"/>
</dbReference>
<feature type="repeat" description="ANK" evidence="4">
    <location>
        <begin position="871"/>
        <end position="903"/>
    </location>
</feature>
<keyword evidence="9" id="KW-1185">Reference proteome</keyword>
<dbReference type="PROSITE" id="PS50297">
    <property type="entry name" value="ANK_REP_REGION"/>
    <property type="match status" value="10"/>
</dbReference>
<dbReference type="SUPFAM" id="SSF52540">
    <property type="entry name" value="P-loop containing nucleoside triphosphate hydrolases"/>
    <property type="match status" value="2"/>
</dbReference>
<dbReference type="GO" id="GO:0005737">
    <property type="term" value="C:cytoplasm"/>
    <property type="evidence" value="ECO:0007669"/>
    <property type="project" value="TreeGrafter"/>
</dbReference>
<name>A0A2T4GIY1_FUSCU</name>
<dbReference type="SMART" id="SM00248">
    <property type="entry name" value="ANK"/>
    <property type="match status" value="17"/>
</dbReference>
<dbReference type="EMBL" id="PVEM01000014">
    <property type="protein sequence ID" value="PTD03455.1"/>
    <property type="molecule type" value="Genomic_DNA"/>
</dbReference>
<dbReference type="SMART" id="SM00320">
    <property type="entry name" value="WD40"/>
    <property type="match status" value="7"/>
</dbReference>
<feature type="repeat" description="WD" evidence="5">
    <location>
        <begin position="2040"/>
        <end position="2081"/>
    </location>
</feature>
<dbReference type="InterPro" id="IPR001680">
    <property type="entry name" value="WD40_rpt"/>
</dbReference>
<dbReference type="InterPro" id="IPR020472">
    <property type="entry name" value="WD40_PAC1"/>
</dbReference>
<dbReference type="PROSITE" id="PS50837">
    <property type="entry name" value="NACHT"/>
    <property type="match status" value="1"/>
</dbReference>
<dbReference type="SUPFAM" id="SSF48403">
    <property type="entry name" value="Ankyrin repeat"/>
    <property type="match status" value="2"/>
</dbReference>
<feature type="repeat" description="ANK" evidence="4">
    <location>
        <begin position="1267"/>
        <end position="1299"/>
    </location>
</feature>
<feature type="repeat" description="ANK" evidence="4">
    <location>
        <begin position="1201"/>
        <end position="1233"/>
    </location>
</feature>
<evidence type="ECO:0000256" key="5">
    <source>
        <dbReference type="PROSITE-ProRule" id="PRU00221"/>
    </source>
</evidence>
<organism evidence="8 9">
    <name type="scientific">Fusarium culmorum</name>
    <dbReference type="NCBI Taxonomy" id="5516"/>
    <lineage>
        <taxon>Eukaryota</taxon>
        <taxon>Fungi</taxon>
        <taxon>Dikarya</taxon>
        <taxon>Ascomycota</taxon>
        <taxon>Pezizomycotina</taxon>
        <taxon>Sordariomycetes</taxon>
        <taxon>Hypocreomycetidae</taxon>
        <taxon>Hypocreales</taxon>
        <taxon>Nectriaceae</taxon>
        <taxon>Fusarium</taxon>
    </lineage>
</organism>
<dbReference type="InterPro" id="IPR007111">
    <property type="entry name" value="NACHT_NTPase"/>
</dbReference>
<feature type="non-terminal residue" evidence="8">
    <location>
        <position position="1"/>
    </location>
</feature>